<dbReference type="Proteomes" id="UP000564629">
    <property type="component" value="Unassembled WGS sequence"/>
</dbReference>
<evidence type="ECO:0000313" key="4">
    <source>
        <dbReference type="Proteomes" id="UP000564629"/>
    </source>
</evidence>
<accession>A0A511FIG8</accession>
<dbReference type="EMBL" id="BJVQ01000042">
    <property type="protein sequence ID" value="GEL47618.1"/>
    <property type="molecule type" value="Genomic_DNA"/>
</dbReference>
<evidence type="ECO:0000313" key="2">
    <source>
        <dbReference type="EMBL" id="MBB5472846.1"/>
    </source>
</evidence>
<dbReference type="RefSeq" id="WP_168431560.1">
    <property type="nucleotide sequence ID" value="NZ_BJVQ01000042.1"/>
</dbReference>
<evidence type="ECO:0000313" key="3">
    <source>
        <dbReference type="Proteomes" id="UP000321723"/>
    </source>
</evidence>
<sequence length="55" mass="5880">MTDAVDNGAPARWCDGHADSPPAVLFGRGLLQLLLTARLRRGPCPEAANPRPEDL</sequence>
<reference evidence="2 4" key="2">
    <citation type="submission" date="2020-08" db="EMBL/GenBank/DDBJ databases">
        <title>Sequencing the genomes of 1000 actinobacteria strains.</title>
        <authorList>
            <person name="Klenk H.-P."/>
        </authorList>
    </citation>
    <scope>NUCLEOTIDE SEQUENCE [LARGE SCALE GENOMIC DNA]</scope>
    <source>
        <strain evidence="2 4">DSM 9581</strain>
    </source>
</reference>
<dbReference type="AlphaFoldDB" id="A0A511FIG8"/>
<gene>
    <name evidence="1" type="ORF">CHO01_27340</name>
    <name evidence="2" type="ORF">HNR08_001582</name>
</gene>
<name>A0A511FIG8_9CELL</name>
<protein>
    <submittedName>
        <fullName evidence="1">Uncharacterized protein</fullName>
    </submittedName>
</protein>
<evidence type="ECO:0000313" key="1">
    <source>
        <dbReference type="EMBL" id="GEL47618.1"/>
    </source>
</evidence>
<keyword evidence="3" id="KW-1185">Reference proteome</keyword>
<dbReference type="Proteomes" id="UP000321723">
    <property type="component" value="Unassembled WGS sequence"/>
</dbReference>
<reference evidence="1 3" key="1">
    <citation type="submission" date="2019-07" db="EMBL/GenBank/DDBJ databases">
        <title>Whole genome shotgun sequence of Cellulomonas hominis NBRC 16055.</title>
        <authorList>
            <person name="Hosoyama A."/>
            <person name="Uohara A."/>
            <person name="Ohji S."/>
            <person name="Ichikawa N."/>
        </authorList>
    </citation>
    <scope>NUCLEOTIDE SEQUENCE [LARGE SCALE GENOMIC DNA]</scope>
    <source>
        <strain evidence="1 3">NBRC 16055</strain>
    </source>
</reference>
<comment type="caution">
    <text evidence="1">The sequence shown here is derived from an EMBL/GenBank/DDBJ whole genome shotgun (WGS) entry which is preliminary data.</text>
</comment>
<organism evidence="1 3">
    <name type="scientific">Cellulomonas hominis</name>
    <dbReference type="NCBI Taxonomy" id="156981"/>
    <lineage>
        <taxon>Bacteria</taxon>
        <taxon>Bacillati</taxon>
        <taxon>Actinomycetota</taxon>
        <taxon>Actinomycetes</taxon>
        <taxon>Micrococcales</taxon>
        <taxon>Cellulomonadaceae</taxon>
        <taxon>Cellulomonas</taxon>
    </lineage>
</organism>
<proteinExistence type="predicted"/>
<dbReference type="EMBL" id="JACHDN010000001">
    <property type="protein sequence ID" value="MBB5472846.1"/>
    <property type="molecule type" value="Genomic_DNA"/>
</dbReference>